<protein>
    <recommendedName>
        <fullName evidence="8">Glycoside hydrolase family 2</fullName>
    </recommendedName>
</protein>
<dbReference type="InterPro" id="IPR036156">
    <property type="entry name" value="Beta-gal/glucu_dom_sf"/>
</dbReference>
<dbReference type="SUPFAM" id="SSF49785">
    <property type="entry name" value="Galactose-binding domain-like"/>
    <property type="match status" value="1"/>
</dbReference>
<keyword evidence="3" id="KW-0326">Glycosidase</keyword>
<dbReference type="InterPro" id="IPR006102">
    <property type="entry name" value="Ig-like_GH2"/>
</dbReference>
<evidence type="ECO:0000256" key="2">
    <source>
        <dbReference type="ARBA" id="ARBA00022801"/>
    </source>
</evidence>
<dbReference type="PANTHER" id="PTHR42732:SF2">
    <property type="entry name" value="BETA-MANNOSIDASE"/>
    <property type="match status" value="1"/>
</dbReference>
<name>A0A921JQD9_9ACTN</name>
<dbReference type="AlphaFoldDB" id="A0A921JQD9"/>
<dbReference type="InterPro" id="IPR051913">
    <property type="entry name" value="GH2_Domain-Containing"/>
</dbReference>
<comment type="similarity">
    <text evidence="1">Belongs to the glycosyl hydrolase 2 family.</text>
</comment>
<dbReference type="SUPFAM" id="SSF51445">
    <property type="entry name" value="(Trans)glycosidases"/>
    <property type="match status" value="1"/>
</dbReference>
<dbReference type="GO" id="GO:0005975">
    <property type="term" value="P:carbohydrate metabolic process"/>
    <property type="evidence" value="ECO:0007669"/>
    <property type="project" value="InterPro"/>
</dbReference>
<dbReference type="Proteomes" id="UP000712713">
    <property type="component" value="Unassembled WGS sequence"/>
</dbReference>
<feature type="domain" description="Glycoside hydrolase family 2 immunoglobulin-like beta-sandwich" evidence="4">
    <location>
        <begin position="230"/>
        <end position="266"/>
    </location>
</feature>
<evidence type="ECO:0000313" key="7">
    <source>
        <dbReference type="Proteomes" id="UP000712713"/>
    </source>
</evidence>
<evidence type="ECO:0000259" key="4">
    <source>
        <dbReference type="Pfam" id="PF00703"/>
    </source>
</evidence>
<dbReference type="Gene3D" id="2.60.120.260">
    <property type="entry name" value="Galactose-binding domain-like"/>
    <property type="match status" value="1"/>
</dbReference>
<dbReference type="InterPro" id="IPR008979">
    <property type="entry name" value="Galactose-bd-like_sf"/>
</dbReference>
<proteinExistence type="inferred from homology"/>
<feature type="domain" description="Glycoside hydrolase family 2 catalytic" evidence="5">
    <location>
        <begin position="320"/>
        <end position="461"/>
    </location>
</feature>
<evidence type="ECO:0000256" key="1">
    <source>
        <dbReference type="ARBA" id="ARBA00007401"/>
    </source>
</evidence>
<dbReference type="Gene3D" id="3.20.20.80">
    <property type="entry name" value="Glycosidases"/>
    <property type="match status" value="1"/>
</dbReference>
<organism evidence="6 7">
    <name type="scientific">Tessaracoccus flavescens</name>
    <dbReference type="NCBI Taxonomy" id="399497"/>
    <lineage>
        <taxon>Bacteria</taxon>
        <taxon>Bacillati</taxon>
        <taxon>Actinomycetota</taxon>
        <taxon>Actinomycetes</taxon>
        <taxon>Propionibacteriales</taxon>
        <taxon>Propionibacteriaceae</taxon>
        <taxon>Tessaracoccus</taxon>
    </lineage>
</organism>
<dbReference type="SUPFAM" id="SSF49303">
    <property type="entry name" value="beta-Galactosidase/glucuronidase domain"/>
    <property type="match status" value="1"/>
</dbReference>
<reference evidence="6" key="2">
    <citation type="submission" date="2021-09" db="EMBL/GenBank/DDBJ databases">
        <authorList>
            <person name="Gilroy R."/>
        </authorList>
    </citation>
    <scope>NUCLEOTIDE SEQUENCE</scope>
    <source>
        <strain evidence="6">ChiGjej3B3-7470</strain>
    </source>
</reference>
<evidence type="ECO:0000259" key="5">
    <source>
        <dbReference type="Pfam" id="PF02836"/>
    </source>
</evidence>
<dbReference type="EMBL" id="DYZF01000072">
    <property type="protein sequence ID" value="HJE50947.1"/>
    <property type="molecule type" value="Genomic_DNA"/>
</dbReference>
<sequence length="594" mass="65911">MTLVTRWGSHLAGSESPLPEYPRPQLQRRRWASLNGTWRYAVRDRGAELPRDEQIPSEFDGNITVPFAIETAASGVGRPFTPDEVLFYQRDIEVPWSGRTALNFEAVDYACAVFVDGVLAAEHRGGYLPFTVDLPEGEGPRRVIVVVHDPSDSGNQQHGKQALKPGGIWYTATSGIWGTVWMEPLPENAVTRVVATTPRSRDGLLVRVEAERAADVAVAVRLPDGGVAEASGHTGEELRVPLPDARLWSPSDPYLYRLTVRVGDDEVESWAGVRTVELGPIPGVTAERPAVLLNSEPILLNTPLDQGYWPESGLTPPADEAMEYDLATLKRMGFNGARMHIKIASRRYYHLADQLGMLIVQDMVSGGTPRTGMVASAAVQFSDAHLTDRSDRAMKAAGRGDDANRREFLAELAEMVRLLSPHPSVVAWVPFNESWGQFDARGAATLVRRLDPTRLIDHASGWFDQGDGDFRSRHRYTLALKRPPRRDQRPFWLSEFGGYNLAVEGHLWDEKERFGYKFFDDANALATGIAALWRDQLIPLVEHGLRAAVYTQVSDVEIENNGLMTYDRAVIKVPVDLMRDLNAELYAALRALGS</sequence>
<comment type="caution">
    <text evidence="6">The sequence shown here is derived from an EMBL/GenBank/DDBJ whole genome shotgun (WGS) entry which is preliminary data.</text>
</comment>
<dbReference type="Pfam" id="PF00703">
    <property type="entry name" value="Glyco_hydro_2"/>
    <property type="match status" value="1"/>
</dbReference>
<evidence type="ECO:0000256" key="3">
    <source>
        <dbReference type="ARBA" id="ARBA00023295"/>
    </source>
</evidence>
<reference evidence="6" key="1">
    <citation type="journal article" date="2021" name="PeerJ">
        <title>Extensive microbial diversity within the chicken gut microbiome revealed by metagenomics and culture.</title>
        <authorList>
            <person name="Gilroy R."/>
            <person name="Ravi A."/>
            <person name="Getino M."/>
            <person name="Pursley I."/>
            <person name="Horton D.L."/>
            <person name="Alikhan N.F."/>
            <person name="Baker D."/>
            <person name="Gharbi K."/>
            <person name="Hall N."/>
            <person name="Watson M."/>
            <person name="Adriaenssens E.M."/>
            <person name="Foster-Nyarko E."/>
            <person name="Jarju S."/>
            <person name="Secka A."/>
            <person name="Antonio M."/>
            <person name="Oren A."/>
            <person name="Chaudhuri R.R."/>
            <person name="La Ragione R."/>
            <person name="Hildebrand F."/>
            <person name="Pallen M.J."/>
        </authorList>
    </citation>
    <scope>NUCLEOTIDE SEQUENCE</scope>
    <source>
        <strain evidence="6">ChiGjej3B3-7470</strain>
    </source>
</reference>
<gene>
    <name evidence="6" type="ORF">K8V15_03045</name>
</gene>
<accession>A0A921JQD9</accession>
<dbReference type="PANTHER" id="PTHR42732">
    <property type="entry name" value="BETA-GALACTOSIDASE"/>
    <property type="match status" value="1"/>
</dbReference>
<dbReference type="Gene3D" id="2.60.40.10">
    <property type="entry name" value="Immunoglobulins"/>
    <property type="match status" value="1"/>
</dbReference>
<evidence type="ECO:0008006" key="8">
    <source>
        <dbReference type="Google" id="ProtNLM"/>
    </source>
</evidence>
<dbReference type="InterPro" id="IPR017853">
    <property type="entry name" value="GH"/>
</dbReference>
<dbReference type="InterPro" id="IPR013783">
    <property type="entry name" value="Ig-like_fold"/>
</dbReference>
<evidence type="ECO:0000313" key="6">
    <source>
        <dbReference type="EMBL" id="HJE50947.1"/>
    </source>
</evidence>
<dbReference type="InterPro" id="IPR006103">
    <property type="entry name" value="Glyco_hydro_2_cat"/>
</dbReference>
<keyword evidence="2" id="KW-0378">Hydrolase</keyword>
<dbReference type="GO" id="GO:0004553">
    <property type="term" value="F:hydrolase activity, hydrolyzing O-glycosyl compounds"/>
    <property type="evidence" value="ECO:0007669"/>
    <property type="project" value="InterPro"/>
</dbReference>
<dbReference type="Pfam" id="PF02836">
    <property type="entry name" value="Glyco_hydro_2_C"/>
    <property type="match status" value="1"/>
</dbReference>